<proteinExistence type="predicted"/>
<evidence type="ECO:0000313" key="4">
    <source>
        <dbReference type="Proteomes" id="UP000008062"/>
    </source>
</evidence>
<feature type="compositionally biased region" description="Low complexity" evidence="1">
    <location>
        <begin position="582"/>
        <end position="596"/>
    </location>
</feature>
<dbReference type="InterPro" id="IPR001606">
    <property type="entry name" value="ARID_dom"/>
</dbReference>
<feature type="compositionally biased region" description="Polar residues" evidence="1">
    <location>
        <begin position="598"/>
        <end position="614"/>
    </location>
</feature>
<dbReference type="KEGG" id="ztr:MYCGRDRAFT_94754"/>
<dbReference type="RefSeq" id="XP_003850874.1">
    <property type="nucleotide sequence ID" value="XM_003850826.1"/>
</dbReference>
<feature type="compositionally biased region" description="Low complexity" evidence="1">
    <location>
        <begin position="376"/>
        <end position="390"/>
    </location>
</feature>
<sequence>MTRGDPDTAGIDLGNIINGTARSRRSTSNGGARVLRNTPARTQRLGQGEVKASAKKSLKQASKVGTGRVAKTKAGTKSKTGGKKKTGASSSSTTGIKRKAPPSKPAENKRRRGKGPSLAQPQDRNGVNETADEVENEEQNGDVTMGGTAVAPRKFAKAKKVFRSGKSNRVTRSQGPVTPTVAGATAPVATAPAATAPSVQAPPPAPVPAVTAAPIQATVAPPAQTQQDEEDGRDEEDDHNVQGGAYAEHEMQGGGPEQTAGAGTIVGDAEVAGPSNEDAQEEETTDSGNQAIGAGPEDDLAEETNGQAAITGQETSTQVDDAGGEVDAAPTHAPRNGNADTETSAEQNAGSTNASKAQATTQTSQTEQTSAEKQHLGGATSASAAPATSGVEPAAAFHPSVAGLAEAQKDTDTAANNAGGDVAGRDEAGGDEAGGDEAAGQIEPAAGKDAGEDTGSGFEKSNADKAEAPGEEPKDLTTVGKEQEVFEDNDSAVQGSDEVDQTLSLPGLSDRNIGHVTQTPVANAGADEWPSFPDASNSNIEEVAQTTQGNAVVEEDPPFTDPSESGVVNASQVPIAGTGDDNPAAPSKSPTAPANKQPLDQNGSEAHSAMANNGTSSAVPAAGVDGAVEKIDPRQKFFSDLSALHSKTKQQIDAASSVMGIADGNALDIDMFELRLMIETTSFNHSQDVSHWNQLAQMLCDGRMVAEGAGEKLRDFYRQWIHPLTFAKQEAAYAMALEDKHEITDPVGLDLSGEDMKLQPPRPYLFAQIIADFGGYDMIILSISKGDHECSFGAMDQLNLLWTNNDDKVELELAESTLLAVYHDRLRNLEKQFPEFGPVSNATEWSRLDRERETRELASLKQHCSEQLPLLEFLAPRHNTTVLALYDYSIHGVKISLYGLYEAYRKQVDSYGSFNHTTSPEVWSSLAHDLHLSHVNGAPLDYVYATFEKMLRPFLPDPHRHAFNTTLNLFDDRATFQQLFDRDVAGLVPIGPLSLGRNVVDPLRLYSAVEDRGFDRISNNLTQWDEIADYLGCANQTTAHSETAGHALRDAYLTILGGNRGHNPADEDDDKDDDLDDDFDDSEDEAMEKELDDLEDEFNDEDQANGDEEETDGDESDGDDSDGSDDFGNDNMTGIAITATGNTFASHFGHLAAGGRAAPVMTAAQATSSTADLEQDDDDLPDATDDEGDDAKVSHLSDFYGAAGNELDASQSRARPARSPPINDYVSDDLESDDGNNPQEVAGKPNAKNVDKPQQAVQSLPKATPQVIAKGSEVQRKAPQTSYNIDSDSDSDGNNGFRDDSDNDSDDDDGGRSHAAFTSRQFASAMGSGGTAGGLGSVGSAAGPSSKRKRDASGEVNRDQGANNTGTPSNGVKRMKTASPGGPSSPFAPLLEGTPAPSRVNANIASEGKSRAKPANKAPFIEDSSSDSEIDPGDAPRAHSSKSQQLSERQNGSHSRPLARQSPEQMAPAVEKEDLTEMRAGKIAPTAVDGTEPPAPAA</sequence>
<dbReference type="HOGENOM" id="CLU_248817_0_0_1"/>
<dbReference type="OrthoDB" id="10503204at2759"/>
<evidence type="ECO:0000259" key="2">
    <source>
        <dbReference type="PROSITE" id="PS51011"/>
    </source>
</evidence>
<feature type="compositionally biased region" description="Acidic residues" evidence="1">
    <location>
        <begin position="130"/>
        <end position="140"/>
    </location>
</feature>
<keyword evidence="4" id="KW-1185">Reference proteome</keyword>
<feature type="compositionally biased region" description="Polar residues" evidence="1">
    <location>
        <begin position="1360"/>
        <end position="1370"/>
    </location>
</feature>
<feature type="compositionally biased region" description="Polar residues" evidence="1">
    <location>
        <begin position="165"/>
        <end position="175"/>
    </location>
</feature>
<feature type="region of interest" description="Disordered" evidence="1">
    <location>
        <begin position="1160"/>
        <end position="1498"/>
    </location>
</feature>
<feature type="compositionally biased region" description="Polar residues" evidence="1">
    <location>
        <begin position="1441"/>
        <end position="1454"/>
    </location>
</feature>
<dbReference type="GeneID" id="13397612"/>
<feature type="compositionally biased region" description="Low complexity" evidence="1">
    <location>
        <begin position="351"/>
        <end position="369"/>
    </location>
</feature>
<feature type="compositionally biased region" description="Acidic residues" evidence="1">
    <location>
        <begin position="1066"/>
        <end position="1128"/>
    </location>
</feature>
<dbReference type="Gene3D" id="1.10.150.60">
    <property type="entry name" value="ARID DNA-binding domain"/>
    <property type="match status" value="1"/>
</dbReference>
<feature type="domain" description="ARID" evidence="2">
    <location>
        <begin position="963"/>
        <end position="1064"/>
    </location>
</feature>
<accession>F9XEX2</accession>
<evidence type="ECO:0000313" key="3">
    <source>
        <dbReference type="EMBL" id="EGP85850.1"/>
    </source>
</evidence>
<feature type="compositionally biased region" description="Low complexity" evidence="1">
    <location>
        <begin position="176"/>
        <end position="199"/>
    </location>
</feature>
<feature type="compositionally biased region" description="Basic residues" evidence="1">
    <location>
        <begin position="70"/>
        <end position="86"/>
    </location>
</feature>
<feature type="compositionally biased region" description="Polar residues" evidence="1">
    <location>
        <begin position="338"/>
        <end position="350"/>
    </location>
</feature>
<feature type="compositionally biased region" description="Basic and acidic residues" evidence="1">
    <location>
        <begin position="461"/>
        <end position="475"/>
    </location>
</feature>
<feature type="compositionally biased region" description="Basic and acidic residues" evidence="1">
    <location>
        <begin position="1470"/>
        <end position="1480"/>
    </location>
</feature>
<dbReference type="InParanoid" id="F9XEX2"/>
<dbReference type="GO" id="GO:0003677">
    <property type="term" value="F:DNA binding"/>
    <property type="evidence" value="ECO:0007669"/>
    <property type="project" value="InterPro"/>
</dbReference>
<dbReference type="PROSITE" id="PS51011">
    <property type="entry name" value="ARID"/>
    <property type="match status" value="1"/>
</dbReference>
<reference evidence="3 4" key="1">
    <citation type="journal article" date="2011" name="PLoS Genet.">
        <title>Finished genome of the fungal wheat pathogen Mycosphaerella graminicola reveals dispensome structure, chromosome plasticity, and stealth pathogenesis.</title>
        <authorList>
            <person name="Goodwin S.B."/>
            <person name="Ben M'barek S."/>
            <person name="Dhillon B."/>
            <person name="Wittenberg A.H.J."/>
            <person name="Crane C.F."/>
            <person name="Hane J.K."/>
            <person name="Foster A.J."/>
            <person name="Van der Lee T.A.J."/>
            <person name="Grimwood J."/>
            <person name="Aerts A."/>
            <person name="Antoniw J."/>
            <person name="Bailey A."/>
            <person name="Bluhm B."/>
            <person name="Bowler J."/>
            <person name="Bristow J."/>
            <person name="van der Burgt A."/>
            <person name="Canto-Canche B."/>
            <person name="Churchill A.C.L."/>
            <person name="Conde-Ferraez L."/>
            <person name="Cools H.J."/>
            <person name="Coutinho P.M."/>
            <person name="Csukai M."/>
            <person name="Dehal P."/>
            <person name="De Wit P."/>
            <person name="Donzelli B."/>
            <person name="van de Geest H.C."/>
            <person name="van Ham R.C.H.J."/>
            <person name="Hammond-Kosack K.E."/>
            <person name="Henrissat B."/>
            <person name="Kilian A."/>
            <person name="Kobayashi A.K."/>
            <person name="Koopmann E."/>
            <person name="Kourmpetis Y."/>
            <person name="Kuzniar A."/>
            <person name="Lindquist E."/>
            <person name="Lombard V."/>
            <person name="Maliepaard C."/>
            <person name="Martins N."/>
            <person name="Mehrabi R."/>
            <person name="Nap J.P.H."/>
            <person name="Ponomarenko A."/>
            <person name="Rudd J.J."/>
            <person name="Salamov A."/>
            <person name="Schmutz J."/>
            <person name="Schouten H.J."/>
            <person name="Shapiro H."/>
            <person name="Stergiopoulos I."/>
            <person name="Torriani S.F.F."/>
            <person name="Tu H."/>
            <person name="de Vries R.P."/>
            <person name="Waalwijk C."/>
            <person name="Ware S.B."/>
            <person name="Wiebenga A."/>
            <person name="Zwiers L.-H."/>
            <person name="Oliver R.P."/>
            <person name="Grigoriev I.V."/>
            <person name="Kema G.H.J."/>
        </authorList>
    </citation>
    <scope>NUCLEOTIDE SEQUENCE [LARGE SCALE GENOMIC DNA]</scope>
    <source>
        <strain evidence="4">CBS 115943 / IPO323</strain>
    </source>
</reference>
<feature type="compositionally biased region" description="Basic residues" evidence="1">
    <location>
        <begin position="154"/>
        <end position="163"/>
    </location>
</feature>
<dbReference type="InterPro" id="IPR036431">
    <property type="entry name" value="ARID_dom_sf"/>
</dbReference>
<feature type="region of interest" description="Disordered" evidence="1">
    <location>
        <begin position="1059"/>
        <end position="1134"/>
    </location>
</feature>
<protein>
    <recommendedName>
        <fullName evidence="2">ARID domain-containing protein</fullName>
    </recommendedName>
</protein>
<organism evidence="3 4">
    <name type="scientific">Zymoseptoria tritici (strain CBS 115943 / IPO323)</name>
    <name type="common">Speckled leaf blotch fungus</name>
    <name type="synonym">Septoria tritici</name>
    <dbReference type="NCBI Taxonomy" id="336722"/>
    <lineage>
        <taxon>Eukaryota</taxon>
        <taxon>Fungi</taxon>
        <taxon>Dikarya</taxon>
        <taxon>Ascomycota</taxon>
        <taxon>Pezizomycotina</taxon>
        <taxon>Dothideomycetes</taxon>
        <taxon>Dothideomycetidae</taxon>
        <taxon>Mycosphaerellales</taxon>
        <taxon>Mycosphaerellaceae</taxon>
        <taxon>Zymoseptoria</taxon>
    </lineage>
</organism>
<feature type="compositionally biased region" description="Acidic residues" evidence="1">
    <location>
        <begin position="1173"/>
        <end position="1189"/>
    </location>
</feature>
<feature type="compositionally biased region" description="Polar residues" evidence="1">
    <location>
        <begin position="562"/>
        <end position="572"/>
    </location>
</feature>
<feature type="compositionally biased region" description="Polar residues" evidence="1">
    <location>
        <begin position="119"/>
        <end position="128"/>
    </location>
</feature>
<feature type="compositionally biased region" description="Low complexity" evidence="1">
    <location>
        <begin position="208"/>
        <end position="226"/>
    </location>
</feature>
<feature type="compositionally biased region" description="Acidic residues" evidence="1">
    <location>
        <begin position="227"/>
        <end position="238"/>
    </location>
</feature>
<evidence type="ECO:0000256" key="1">
    <source>
        <dbReference type="SAM" id="MobiDB-lite"/>
    </source>
</evidence>
<gene>
    <name evidence="3" type="ORF">MYCGRDRAFT_94754</name>
</gene>
<feature type="compositionally biased region" description="Polar residues" evidence="1">
    <location>
        <begin position="304"/>
        <end position="319"/>
    </location>
</feature>
<dbReference type="Pfam" id="PF01388">
    <property type="entry name" value="ARID"/>
    <property type="match status" value="1"/>
</dbReference>
<feature type="compositionally biased region" description="Polar residues" evidence="1">
    <location>
        <begin position="17"/>
        <end position="30"/>
    </location>
</feature>
<feature type="compositionally biased region" description="Gly residues" evidence="1">
    <location>
        <begin position="1327"/>
        <end position="1337"/>
    </location>
</feature>
<dbReference type="CDD" id="cd16100">
    <property type="entry name" value="ARID"/>
    <property type="match status" value="1"/>
</dbReference>
<feature type="region of interest" description="Disordered" evidence="1">
    <location>
        <begin position="1"/>
        <end position="614"/>
    </location>
</feature>
<dbReference type="Proteomes" id="UP000008062">
    <property type="component" value="Chromosome 7"/>
</dbReference>
<feature type="compositionally biased region" description="Polar residues" evidence="1">
    <location>
        <begin position="534"/>
        <end position="550"/>
    </location>
</feature>
<dbReference type="EMBL" id="CM001202">
    <property type="protein sequence ID" value="EGP85850.1"/>
    <property type="molecule type" value="Genomic_DNA"/>
</dbReference>
<dbReference type="VEuPathDB" id="FungiDB:ZTRI_7.717"/>
<name>F9XEX2_ZYMTI</name>